<evidence type="ECO:0000313" key="2">
    <source>
        <dbReference type="EMBL" id="CAE6456799.1"/>
    </source>
</evidence>
<dbReference type="Proteomes" id="UP000663850">
    <property type="component" value="Unassembled WGS sequence"/>
</dbReference>
<dbReference type="AlphaFoldDB" id="A0A8H3GLL3"/>
<proteinExistence type="predicted"/>
<evidence type="ECO:0000256" key="1">
    <source>
        <dbReference type="SAM" id="MobiDB-lite"/>
    </source>
</evidence>
<feature type="region of interest" description="Disordered" evidence="1">
    <location>
        <begin position="63"/>
        <end position="91"/>
    </location>
</feature>
<dbReference type="EMBL" id="CAJMWZ010002500">
    <property type="protein sequence ID" value="CAE6456799.1"/>
    <property type="molecule type" value="Genomic_DNA"/>
</dbReference>
<feature type="compositionally biased region" description="Polar residues" evidence="1">
    <location>
        <begin position="75"/>
        <end position="85"/>
    </location>
</feature>
<feature type="non-terminal residue" evidence="2">
    <location>
        <position position="91"/>
    </location>
</feature>
<name>A0A8H3GLL3_9AGAM</name>
<accession>A0A8H3GLL3</accession>
<protein>
    <submittedName>
        <fullName evidence="2">Uncharacterized protein</fullName>
    </submittedName>
</protein>
<sequence length="91" mass="9656">MHELLSSHPNQVPIAVTTALTPLGPTTVFHQPPSDSEDDDDVYASSRNVDLALPLVIQGRRTTAQPSTRLRAASKVSNGASSTGSRLLVHV</sequence>
<gene>
    <name evidence="2" type="ORF">RDB_LOCUS46776</name>
</gene>
<comment type="caution">
    <text evidence="2">The sequence shown here is derived from an EMBL/GenBank/DDBJ whole genome shotgun (WGS) entry which is preliminary data.</text>
</comment>
<evidence type="ECO:0000313" key="3">
    <source>
        <dbReference type="Proteomes" id="UP000663850"/>
    </source>
</evidence>
<organism evidence="2 3">
    <name type="scientific">Rhizoctonia solani</name>
    <dbReference type="NCBI Taxonomy" id="456999"/>
    <lineage>
        <taxon>Eukaryota</taxon>
        <taxon>Fungi</taxon>
        <taxon>Dikarya</taxon>
        <taxon>Basidiomycota</taxon>
        <taxon>Agaricomycotina</taxon>
        <taxon>Agaricomycetes</taxon>
        <taxon>Cantharellales</taxon>
        <taxon>Ceratobasidiaceae</taxon>
        <taxon>Rhizoctonia</taxon>
    </lineage>
</organism>
<reference evidence="2" key="1">
    <citation type="submission" date="2021-01" db="EMBL/GenBank/DDBJ databases">
        <authorList>
            <person name="Kaushik A."/>
        </authorList>
    </citation>
    <scope>NUCLEOTIDE SEQUENCE</scope>
    <source>
        <strain evidence="2">Type strain: AG8-Rh-89/</strain>
    </source>
</reference>